<dbReference type="AlphaFoldDB" id="A0A0B4X6E1"/>
<organism evidence="2 3">
    <name type="scientific">Rhizobium gallicum bv. gallicum R602sp</name>
    <dbReference type="NCBI Taxonomy" id="1041138"/>
    <lineage>
        <taxon>Bacteria</taxon>
        <taxon>Pseudomonadati</taxon>
        <taxon>Pseudomonadota</taxon>
        <taxon>Alphaproteobacteria</taxon>
        <taxon>Hyphomicrobiales</taxon>
        <taxon>Rhizobiaceae</taxon>
        <taxon>Rhizobium/Agrobacterium group</taxon>
        <taxon>Rhizobium</taxon>
    </lineage>
</organism>
<reference evidence="2 3" key="1">
    <citation type="submission" date="2013-11" db="EMBL/GenBank/DDBJ databases">
        <title>Complete genome sequence of Rhizobium gallicum bv. gallicum R602.</title>
        <authorList>
            <person name="Bustos P."/>
            <person name="Santamaria R.I."/>
            <person name="Lozano L."/>
            <person name="Acosta J.L."/>
            <person name="Ormeno-Orrillo E."/>
            <person name="Rogel M.A."/>
            <person name="Romero D."/>
            <person name="Cevallos M.A."/>
            <person name="Martinez-Romero E."/>
            <person name="Gonzalez V."/>
        </authorList>
    </citation>
    <scope>NUCLEOTIDE SEQUENCE [LARGE SCALE GENOMIC DNA]</scope>
    <source>
        <strain evidence="2 3">R602</strain>
        <plasmid evidence="2 3">pRgalR602b</plasmid>
    </source>
</reference>
<sequence length="50" mass="5291">MQKCRLKLSRLCLSASQGALAVVEQSSAAAIFSNGGMSAHRDQISRLMAP</sequence>
<keyword evidence="1" id="KW-0732">Signal</keyword>
<keyword evidence="3" id="KW-1185">Reference proteome</keyword>
<evidence type="ECO:0000313" key="3">
    <source>
        <dbReference type="Proteomes" id="UP000031368"/>
    </source>
</evidence>
<gene>
    <name evidence="2" type="ORF">RGR602_PB00115</name>
</gene>
<dbReference type="HOGENOM" id="CLU_3121909_0_0_5"/>
<proteinExistence type="predicted"/>
<feature type="signal peptide" evidence="1">
    <location>
        <begin position="1"/>
        <end position="21"/>
    </location>
</feature>
<keyword evidence="2" id="KW-0614">Plasmid</keyword>
<feature type="chain" id="PRO_5002096987" evidence="1">
    <location>
        <begin position="22"/>
        <end position="50"/>
    </location>
</feature>
<evidence type="ECO:0000313" key="2">
    <source>
        <dbReference type="EMBL" id="AJD43654.1"/>
    </source>
</evidence>
<geneLocation type="plasmid" evidence="2 3">
    <name>pRgalR602b</name>
</geneLocation>
<dbReference type="Proteomes" id="UP000031368">
    <property type="component" value="Plasmid pRgalR602b"/>
</dbReference>
<protein>
    <submittedName>
        <fullName evidence="2">Uncharacterized protein</fullName>
    </submittedName>
</protein>
<evidence type="ECO:0000256" key="1">
    <source>
        <dbReference type="SAM" id="SignalP"/>
    </source>
</evidence>
<dbReference type="KEGG" id="rga:RGR602_PB00115"/>
<dbReference type="EMBL" id="CP006879">
    <property type="protein sequence ID" value="AJD43654.1"/>
    <property type="molecule type" value="Genomic_DNA"/>
</dbReference>
<accession>A0A0B4X6E1</accession>
<name>A0A0B4X6E1_9HYPH</name>